<dbReference type="InterPro" id="IPR006344">
    <property type="entry name" value="RecD"/>
</dbReference>
<dbReference type="GO" id="GO:0043139">
    <property type="term" value="F:5'-3' DNA helicase activity"/>
    <property type="evidence" value="ECO:0007669"/>
    <property type="project" value="UniProtKB-UniRule"/>
</dbReference>
<dbReference type="GO" id="GO:0009338">
    <property type="term" value="C:exodeoxyribonuclease V complex"/>
    <property type="evidence" value="ECO:0007669"/>
    <property type="project" value="InterPro"/>
</dbReference>
<organism evidence="5 6">
    <name type="scientific">Brumicola blandensis</name>
    <dbReference type="NCBI Taxonomy" id="3075611"/>
    <lineage>
        <taxon>Bacteria</taxon>
        <taxon>Pseudomonadati</taxon>
        <taxon>Pseudomonadota</taxon>
        <taxon>Gammaproteobacteria</taxon>
        <taxon>Alteromonadales</taxon>
        <taxon>Alteromonadaceae</taxon>
        <taxon>Brumicola</taxon>
    </lineage>
</organism>
<evidence type="ECO:0000313" key="5">
    <source>
        <dbReference type="EMBL" id="MDT0581235.1"/>
    </source>
</evidence>
<dbReference type="RefSeq" id="WP_311360047.1">
    <property type="nucleotide sequence ID" value="NZ_JAVRIE010000001.1"/>
</dbReference>
<keyword evidence="6" id="KW-1185">Reference proteome</keyword>
<keyword evidence="3" id="KW-0234">DNA repair</keyword>
<dbReference type="GO" id="GO:0000724">
    <property type="term" value="P:double-strand break repair via homologous recombination"/>
    <property type="evidence" value="ECO:0007669"/>
    <property type="project" value="UniProtKB-UniRule"/>
</dbReference>
<comment type="caution">
    <text evidence="3">Lacks conserved residue(s) required for the propagation of feature annotation.</text>
</comment>
<keyword evidence="2" id="KW-0067">ATP-binding</keyword>
<comment type="similarity">
    <text evidence="3">Belongs to the RecD family.</text>
</comment>
<keyword evidence="3 5" id="KW-0378">Hydrolase</keyword>
<keyword evidence="3" id="KW-0238">DNA-binding</keyword>
<dbReference type="GO" id="GO:0003677">
    <property type="term" value="F:DNA binding"/>
    <property type="evidence" value="ECO:0007669"/>
    <property type="project" value="UniProtKB-UniRule"/>
</dbReference>
<dbReference type="Gene3D" id="3.40.50.300">
    <property type="entry name" value="P-loop containing nucleotide triphosphate hydrolases"/>
    <property type="match status" value="2"/>
</dbReference>
<dbReference type="PANTHER" id="PTHR43788:SF6">
    <property type="entry name" value="DNA HELICASE B"/>
    <property type="match status" value="1"/>
</dbReference>
<proteinExistence type="inferred from homology"/>
<protein>
    <recommendedName>
        <fullName evidence="3">RecBCD enzyme subunit RecD</fullName>
        <ecNumber evidence="3">5.6.2.3</ecNumber>
    </recommendedName>
    <alternativeName>
        <fullName evidence="3">DNA 5'-3' helicase subunit RecD</fullName>
    </alternativeName>
    <alternativeName>
        <fullName evidence="3">Exonuclease V subunit RecD</fullName>
        <shortName evidence="3">ExoV subunit RecD</shortName>
    </alternativeName>
    <alternativeName>
        <fullName evidence="3">Helicase/nuclease RecBCD subunit RecD</fullName>
    </alternativeName>
</protein>
<comment type="catalytic activity">
    <reaction evidence="3">
        <text>ATP + H2O = ADP + phosphate + H(+)</text>
        <dbReference type="Rhea" id="RHEA:13065"/>
        <dbReference type="ChEBI" id="CHEBI:15377"/>
        <dbReference type="ChEBI" id="CHEBI:15378"/>
        <dbReference type="ChEBI" id="CHEBI:30616"/>
        <dbReference type="ChEBI" id="CHEBI:43474"/>
        <dbReference type="ChEBI" id="CHEBI:456216"/>
        <dbReference type="EC" id="5.6.2.3"/>
    </reaction>
</comment>
<dbReference type="InterPro" id="IPR027785">
    <property type="entry name" value="UvrD-like_helicase_C"/>
</dbReference>
<evidence type="ECO:0000313" key="6">
    <source>
        <dbReference type="Proteomes" id="UP001249020"/>
    </source>
</evidence>
<dbReference type="NCBIfam" id="TIGR01447">
    <property type="entry name" value="recD"/>
    <property type="match status" value="1"/>
</dbReference>
<reference evidence="5 6" key="1">
    <citation type="submission" date="2023-09" db="EMBL/GenBank/DDBJ databases">
        <authorList>
            <person name="Rey-Velasco X."/>
        </authorList>
    </citation>
    <scope>NUCLEOTIDE SEQUENCE [LARGE SCALE GENOMIC DNA]</scope>
    <source>
        <strain evidence="5 6">W409</strain>
    </source>
</reference>
<keyword evidence="3" id="KW-0269">Exonuclease</keyword>
<dbReference type="InterPro" id="IPR050534">
    <property type="entry name" value="Coronavir_polyprotein_1ab"/>
</dbReference>
<dbReference type="PANTHER" id="PTHR43788">
    <property type="entry name" value="DNA2/NAM7 HELICASE FAMILY MEMBER"/>
    <property type="match status" value="1"/>
</dbReference>
<dbReference type="Proteomes" id="UP001249020">
    <property type="component" value="Unassembled WGS sequence"/>
</dbReference>
<evidence type="ECO:0000256" key="3">
    <source>
        <dbReference type="HAMAP-Rule" id="MF_01487"/>
    </source>
</evidence>
<dbReference type="GO" id="GO:0005524">
    <property type="term" value="F:ATP binding"/>
    <property type="evidence" value="ECO:0007669"/>
    <property type="project" value="UniProtKB-KW"/>
</dbReference>
<evidence type="ECO:0000256" key="2">
    <source>
        <dbReference type="ARBA" id="ARBA00022840"/>
    </source>
</evidence>
<comment type="subunit">
    <text evidence="3">Heterotrimer of RecB, RecC and RecD. All subunits contribute to DNA-binding.</text>
</comment>
<dbReference type="AlphaFoldDB" id="A0AAW8R065"/>
<dbReference type="GO" id="GO:0008854">
    <property type="term" value="F:exodeoxyribonuclease V activity"/>
    <property type="evidence" value="ECO:0007669"/>
    <property type="project" value="InterPro"/>
</dbReference>
<keyword evidence="3" id="KW-0413">Isomerase</keyword>
<dbReference type="Pfam" id="PF13245">
    <property type="entry name" value="AAA_19"/>
    <property type="match status" value="1"/>
</dbReference>
<feature type="domain" description="UvrD-like helicase C-terminal" evidence="4">
    <location>
        <begin position="631"/>
        <end position="678"/>
    </location>
</feature>
<dbReference type="CDD" id="cd18809">
    <property type="entry name" value="SF1_C_RecD"/>
    <property type="match status" value="1"/>
</dbReference>
<dbReference type="EMBL" id="JAVRIE010000001">
    <property type="protein sequence ID" value="MDT0581235.1"/>
    <property type="molecule type" value="Genomic_DNA"/>
</dbReference>
<keyword evidence="3" id="KW-0347">Helicase</keyword>
<dbReference type="EC" id="5.6.2.3" evidence="3"/>
<name>A0AAW8R065_9ALTE</name>
<comment type="function">
    <text evidence="3">A helicase/nuclease that prepares dsDNA breaks (DSB) for recombinational DNA repair. Binds to DSBs and unwinds DNA via a highly rapid and processive ATP-dependent bidirectional helicase activity. Unwinds dsDNA until it encounters a Chi (crossover hotspot instigator) sequence from the 3' direction. Cuts ssDNA a few nucleotides 3' to the Chi site. The properties and activities of the enzyme are changed at Chi. The Chi-altered holoenzyme produces a long 3'-ssDNA overhang and facilitates RecA-binding to the ssDNA for homologous DNA recombination and repair. Holoenzyme degrades any linearized DNA that is unable to undergo homologous recombination. In the holoenzyme this subunit has ssDNA-dependent ATPase and 5'-3' helicase activity. When added to pre-assembled RecBC greatly stimulates nuclease activity and augments holoenzyme processivity. Negatively regulates the RecA-loading ability of RecBCD.</text>
</comment>
<dbReference type="SUPFAM" id="SSF52540">
    <property type="entry name" value="P-loop containing nucleoside triphosphate hydrolases"/>
    <property type="match status" value="1"/>
</dbReference>
<gene>
    <name evidence="3 5" type="primary">recD</name>
    <name evidence="5" type="ORF">RM544_01670</name>
</gene>
<accession>A0AAW8R065</accession>
<comment type="miscellaneous">
    <text evidence="3">In the RecBCD complex, RecB has a slow 3'-5' helicase, an exonuclease activity and loads RecA onto ssDNA, RecD has a fast 5'-3' helicase activity, while RecC stimulates the ATPase and processivity of the RecB helicase and contributes to recognition of the Chi site.</text>
</comment>
<keyword evidence="3" id="KW-0540">Nuclease</keyword>
<evidence type="ECO:0000256" key="1">
    <source>
        <dbReference type="ARBA" id="ARBA00022741"/>
    </source>
</evidence>
<dbReference type="Pfam" id="PF13538">
    <property type="entry name" value="UvrD_C_2"/>
    <property type="match status" value="1"/>
</dbReference>
<dbReference type="InterPro" id="IPR027417">
    <property type="entry name" value="P-loop_NTPase"/>
</dbReference>
<dbReference type="HAMAP" id="MF_01487">
    <property type="entry name" value="RecD"/>
    <property type="match status" value="1"/>
</dbReference>
<sequence length="708" mass="79041">MILDAAIVQQFELYRSSEHCMARLQGIEAIDYFFACQLLAPRFSKEQTHDTSKVPLEKAQVQQIFHILLALSMYQRMGNSCLELNSIAGKVLWQSLGEDVAEVDESKGFTFGSVASLISDINAFLAQNTQRQDLVLQSEGKTLLFTARYWHYEEEIATYFKQNQQEFASGEALRQIRETVSEVWPLLFPDSHEVQAKNIDWQALAVLNTMLSKTSIISGGAGTGKTYTAARVLLTWLILQTKQELVRADTSNTRHAKILLAAPTGKAAQRLEQSIDNELNQLEQHSPLVGACKQLRDMNQAKTLHRLLGISFQSIDAKFNENKKLDCDLLLVDEVSMVDIAMMAKLIRAMPTHAKLILLGDANQLPSVESGVVLKDLVSNYDASIVRSNGYSARHIELLRTIAPHMNVEALNRRQNDEQAYLHDHVSLLQQTRRSEGVVKGFSDLILDVNTDSPRALLALTEMYDSHLVNSHLDPASASTPASASKTTGLAFFSGEAAYTNAYELAPQLIMNMAANYKAMFFAGSALQALQSLTSYRCLTPTNTGVFGTQSLNYHIEKALVRQNCAVDINGIYQGLPIMVVQNDYRLGIYNGDVGIIWQDESQRLMAWFANANFTQIRRYSISSLPQYERVYAMTIHKTQGSEFEAVDLVLPTVFNDNLSRELLYTGVTRAKKRLNVISSKEILIKAIKNKGVRFSGLPDKLRAPLVG</sequence>
<evidence type="ECO:0000259" key="4">
    <source>
        <dbReference type="Pfam" id="PF13538"/>
    </source>
</evidence>
<comment type="caution">
    <text evidence="5">The sequence shown here is derived from an EMBL/GenBank/DDBJ whole genome shotgun (WGS) entry which is preliminary data.</text>
</comment>
<keyword evidence="1" id="KW-0547">Nucleotide-binding</keyword>
<dbReference type="CDD" id="cd17933">
    <property type="entry name" value="DEXSc_RecD-like"/>
    <property type="match status" value="1"/>
</dbReference>
<keyword evidence="3" id="KW-0227">DNA damage</keyword>
<dbReference type="GO" id="GO:0017116">
    <property type="term" value="F:single-stranded DNA helicase activity"/>
    <property type="evidence" value="ECO:0007669"/>
    <property type="project" value="TreeGrafter"/>
</dbReference>